<dbReference type="PANTHER" id="PTHR23083:SF464">
    <property type="entry name" value="TETRATRICOPEPTIDE REPEAT DOMAIN 7, ISOFORM A"/>
    <property type="match status" value="1"/>
</dbReference>
<comment type="function">
    <text evidence="1">Involved in endocytosis.</text>
</comment>
<gene>
    <name evidence="4" type="ORF">QQS21_007337</name>
</gene>
<feature type="compositionally biased region" description="Basic residues" evidence="3">
    <location>
        <begin position="803"/>
        <end position="813"/>
    </location>
</feature>
<name>A0AAJ0CNL9_9HYPO</name>
<dbReference type="AlphaFoldDB" id="A0AAJ0CNL9"/>
<feature type="compositionally biased region" description="Low complexity" evidence="3">
    <location>
        <begin position="706"/>
        <end position="715"/>
    </location>
</feature>
<dbReference type="EMBL" id="JASWJB010000149">
    <property type="protein sequence ID" value="KAK2594934.1"/>
    <property type="molecule type" value="Genomic_DNA"/>
</dbReference>
<protein>
    <recommendedName>
        <fullName evidence="6">Filamentation protein</fullName>
    </recommendedName>
</protein>
<dbReference type="InterPro" id="IPR011990">
    <property type="entry name" value="TPR-like_helical_dom_sf"/>
</dbReference>
<sequence length="1191" mass="131086">MNPKAANYIEQLNGARCEGNWDAVPELVRKVRKHAPERTCLALAAGTECAISQVTAAGARPSAAQTAQDLDVSNRFPDLSAAIEDENHQHEDRFQAKVCMGWLYWVVGEYREALITLPTSLEVEGISPERIDTISEWTNLCALKSGYLKANCLMRSNDRRTEALAALKSATPSLERVWCGHGVRKQLRYWSELFLTEYCMLLSQAVDNDELNLDHPDSIAGFRAWARYWDVMGAPITGGFGFKGSVPRRRIWAEYYETLSRILELDLPYIPGHVDSIASDLPIRAQLRLEIKQTEAAYRALILSETTFPRANEDRLEVEDFVKRVMTNWTILCGRGWREQDLGPGGRAALSRNVLETLYSAATRTYHSTSILRSLFSVHLAVAEFDLAFKAFDSYLEIVKKGKARVQKTGHEEVSLDDDGTVLETMARAVVALCRYGHQVAGEKARQLGAELEDWLSKLPQMKVSENGTSPNAEDDIRSEMRAYVPPHIIALAWQAIGLSHAHWSRITHEAASRTEIQSKAIRCLRKSLAAEFGRSKDIRSFFSLALLLAERRELTAAIELVRSALLCKKGQEESYSLHNGPYWQERMLIPVWHLLALLLSARQDYTMASRACEGALDQFKDPSILFGKTDASFRSDYLKEADANGISEAPARGLIDDMDDSEKESILQIKMTQLALVELVEGPDAAVNASSELLSLFSRMFGPLSAQPAAHSPAPSIPPKTSGTIRSIRGSIFGGKADRSTPTTRQASISTVSEKSELPTRPGTSTTSQTAAPAIQVTEERANGTDRPSRQGSAGEEPRSGSRPRHSLKKRERSGSRARTANVAETGDHQATVVDGETFFTPTAETDQPDFFTSLNKLAPARAPSFARGKTVPSPHSIISGTSKSSDVAEFTVDVTHASPNLLPLIQFPKEKETAQRVSLLIKIWLTVAGFYRRAGMLDDGRAAVLEAQKLLAGIESELSKELSGTGATKGANWAERRSLDDLWGDVWSELGLLGVAKGVPYSAKTDFETALTYSPDHPEAIVGLSNILLDIFSEKLLPPPTLPPLDGSDHTDKGGHLWTKQTVREGFAGMLPSSPLGLGPAVDGLSQLSVHDDAAARSMYDQLPAPYKATHLPLVDRLAARERAFTLLTGLTRLGTGWDNSDAWFALARAHEESGQLDKAKEVLWWCVELEEAMGLREWRCLGNGGYII</sequence>
<accession>A0AAJ0CNL9</accession>
<dbReference type="InterPro" id="IPR051722">
    <property type="entry name" value="Endocytosis_PI4K-reg_protein"/>
</dbReference>
<reference evidence="4" key="1">
    <citation type="submission" date="2023-06" db="EMBL/GenBank/DDBJ databases">
        <title>Conoideocrella luteorostrata (Hypocreales: Clavicipitaceae), a potential biocontrol fungus for elongate hemlock scale in United States Christmas tree production areas.</title>
        <authorList>
            <person name="Barrett H."/>
            <person name="Lovett B."/>
            <person name="Macias A.M."/>
            <person name="Stajich J.E."/>
            <person name="Kasson M.T."/>
        </authorList>
    </citation>
    <scope>NUCLEOTIDE SEQUENCE</scope>
    <source>
        <strain evidence="4">ARSEF 14590</strain>
    </source>
</reference>
<evidence type="ECO:0000256" key="1">
    <source>
        <dbReference type="ARBA" id="ARBA00002550"/>
    </source>
</evidence>
<dbReference type="Pfam" id="PF13181">
    <property type="entry name" value="TPR_8"/>
    <property type="match status" value="1"/>
</dbReference>
<evidence type="ECO:0000313" key="5">
    <source>
        <dbReference type="Proteomes" id="UP001251528"/>
    </source>
</evidence>
<evidence type="ECO:0000256" key="2">
    <source>
        <dbReference type="ARBA" id="ARBA00038251"/>
    </source>
</evidence>
<feature type="compositionally biased region" description="Polar residues" evidence="3">
    <location>
        <begin position="763"/>
        <end position="772"/>
    </location>
</feature>
<evidence type="ECO:0000313" key="4">
    <source>
        <dbReference type="EMBL" id="KAK2594934.1"/>
    </source>
</evidence>
<dbReference type="InterPro" id="IPR019734">
    <property type="entry name" value="TPR_rpt"/>
</dbReference>
<comment type="caution">
    <text evidence="4">The sequence shown here is derived from an EMBL/GenBank/DDBJ whole genome shotgun (WGS) entry which is preliminary data.</text>
</comment>
<evidence type="ECO:0000256" key="3">
    <source>
        <dbReference type="SAM" id="MobiDB-lite"/>
    </source>
</evidence>
<organism evidence="4 5">
    <name type="scientific">Conoideocrella luteorostrata</name>
    <dbReference type="NCBI Taxonomy" id="1105319"/>
    <lineage>
        <taxon>Eukaryota</taxon>
        <taxon>Fungi</taxon>
        <taxon>Dikarya</taxon>
        <taxon>Ascomycota</taxon>
        <taxon>Pezizomycotina</taxon>
        <taxon>Sordariomycetes</taxon>
        <taxon>Hypocreomycetidae</taxon>
        <taxon>Hypocreales</taxon>
        <taxon>Clavicipitaceae</taxon>
        <taxon>Conoideocrella</taxon>
    </lineage>
</organism>
<comment type="similarity">
    <text evidence="2">Belongs to the YPP1 family.</text>
</comment>
<feature type="compositionally biased region" description="Polar residues" evidence="3">
    <location>
        <begin position="741"/>
        <end position="754"/>
    </location>
</feature>
<dbReference type="SMART" id="SM00028">
    <property type="entry name" value="TPR"/>
    <property type="match status" value="5"/>
</dbReference>
<dbReference type="Gene3D" id="1.25.40.10">
    <property type="entry name" value="Tetratricopeptide repeat domain"/>
    <property type="match status" value="2"/>
</dbReference>
<dbReference type="Proteomes" id="UP001251528">
    <property type="component" value="Unassembled WGS sequence"/>
</dbReference>
<dbReference type="PANTHER" id="PTHR23083">
    <property type="entry name" value="TETRATRICOPEPTIDE REPEAT PROTEIN, TPR"/>
    <property type="match status" value="1"/>
</dbReference>
<dbReference type="SUPFAM" id="SSF48452">
    <property type="entry name" value="TPR-like"/>
    <property type="match status" value="1"/>
</dbReference>
<feature type="region of interest" description="Disordered" evidence="3">
    <location>
        <begin position="706"/>
        <end position="830"/>
    </location>
</feature>
<feature type="compositionally biased region" description="Basic and acidic residues" evidence="3">
    <location>
        <begin position="779"/>
        <end position="790"/>
    </location>
</feature>
<keyword evidence="5" id="KW-1185">Reference proteome</keyword>
<evidence type="ECO:0008006" key="6">
    <source>
        <dbReference type="Google" id="ProtNLM"/>
    </source>
</evidence>
<proteinExistence type="inferred from homology"/>